<dbReference type="InterPro" id="IPR001944">
    <property type="entry name" value="Glycoside_Hdrlase_35"/>
</dbReference>
<dbReference type="Gene3D" id="2.60.120.260">
    <property type="entry name" value="Galactose-binding domain-like"/>
    <property type="match status" value="2"/>
</dbReference>
<name>A0A6F9DDK3_9ASCI</name>
<comment type="similarity">
    <text evidence="1 5">Belongs to the glycosyl hydrolase 35 family.</text>
</comment>
<dbReference type="GO" id="GO:0004565">
    <property type="term" value="F:beta-galactosidase activity"/>
    <property type="evidence" value="ECO:0007669"/>
    <property type="project" value="InterPro"/>
</dbReference>
<feature type="transmembrane region" description="Helical" evidence="6">
    <location>
        <begin position="12"/>
        <end position="31"/>
    </location>
</feature>
<accession>A0A6F9DDK3</accession>
<keyword evidence="2" id="KW-0378">Hydrolase</keyword>
<feature type="domain" description="Beta-galactosidase galactose-binding" evidence="9">
    <location>
        <begin position="573"/>
        <end position="632"/>
    </location>
</feature>
<dbReference type="InterPro" id="IPR048913">
    <property type="entry name" value="BetaGal_gal-bd"/>
</dbReference>
<evidence type="ECO:0000313" key="10">
    <source>
        <dbReference type="EMBL" id="CAB3249256.1"/>
    </source>
</evidence>
<dbReference type="SUPFAM" id="SSF51445">
    <property type="entry name" value="(Trans)glycosidases"/>
    <property type="match status" value="1"/>
</dbReference>
<dbReference type="InterPro" id="IPR026283">
    <property type="entry name" value="B-gal_1-like"/>
</dbReference>
<keyword evidence="6" id="KW-1133">Transmembrane helix</keyword>
<evidence type="ECO:0000256" key="5">
    <source>
        <dbReference type="RuleBase" id="RU003679"/>
    </source>
</evidence>
<evidence type="ECO:0000256" key="2">
    <source>
        <dbReference type="ARBA" id="ARBA00022801"/>
    </source>
</evidence>
<evidence type="ECO:0000259" key="8">
    <source>
        <dbReference type="Pfam" id="PF21317"/>
    </source>
</evidence>
<evidence type="ECO:0000256" key="4">
    <source>
        <dbReference type="PIRSR" id="PIRSR006336-1"/>
    </source>
</evidence>
<protein>
    <submittedName>
        <fullName evidence="10">Beta-galactosidase-1-like protein 2</fullName>
    </submittedName>
</protein>
<evidence type="ECO:0000256" key="3">
    <source>
        <dbReference type="ARBA" id="ARBA00023295"/>
    </source>
</evidence>
<dbReference type="FunFam" id="2.60.120.260:FF:000049">
    <property type="entry name" value="Beta-galactosidase"/>
    <property type="match status" value="1"/>
</dbReference>
<feature type="domain" description="Beta-galactosidase 1-like first all-beta" evidence="8">
    <location>
        <begin position="438"/>
        <end position="546"/>
    </location>
</feature>
<dbReference type="InterPro" id="IPR008979">
    <property type="entry name" value="Galactose-bd-like_sf"/>
</dbReference>
<dbReference type="GO" id="GO:0005975">
    <property type="term" value="P:carbohydrate metabolic process"/>
    <property type="evidence" value="ECO:0007669"/>
    <property type="project" value="InterPro"/>
</dbReference>
<evidence type="ECO:0000256" key="1">
    <source>
        <dbReference type="ARBA" id="ARBA00009809"/>
    </source>
</evidence>
<dbReference type="AlphaFoldDB" id="A0A6F9DDK3"/>
<keyword evidence="6" id="KW-0472">Membrane</keyword>
<proteinExistence type="evidence at transcript level"/>
<dbReference type="InterPro" id="IPR017853">
    <property type="entry name" value="GH"/>
</dbReference>
<dbReference type="Pfam" id="PF01301">
    <property type="entry name" value="Glyco_hydro_35"/>
    <property type="match status" value="1"/>
</dbReference>
<evidence type="ECO:0000256" key="6">
    <source>
        <dbReference type="SAM" id="Phobius"/>
    </source>
</evidence>
<dbReference type="InterPro" id="IPR048912">
    <property type="entry name" value="BetaGal1-like_ABD1"/>
</dbReference>
<dbReference type="InterPro" id="IPR031330">
    <property type="entry name" value="Gly_Hdrlase_35_cat"/>
</dbReference>
<dbReference type="Pfam" id="PF21317">
    <property type="entry name" value="BetaGal_ABD_1"/>
    <property type="match status" value="1"/>
</dbReference>
<feature type="active site" description="Proton donor" evidence="4">
    <location>
        <position position="214"/>
    </location>
</feature>
<dbReference type="PRINTS" id="PR00742">
    <property type="entry name" value="GLHYDRLASE35"/>
</dbReference>
<dbReference type="PANTHER" id="PTHR23421">
    <property type="entry name" value="BETA-GALACTOSIDASE RELATED"/>
    <property type="match status" value="1"/>
</dbReference>
<keyword evidence="6" id="KW-0812">Transmembrane</keyword>
<dbReference type="PIRSF" id="PIRSF006336">
    <property type="entry name" value="B-gal"/>
    <property type="match status" value="1"/>
</dbReference>
<dbReference type="EMBL" id="LR785449">
    <property type="protein sequence ID" value="CAB3249256.1"/>
    <property type="molecule type" value="mRNA"/>
</dbReference>
<dbReference type="SUPFAM" id="SSF49785">
    <property type="entry name" value="Galactose-binding domain-like"/>
    <property type="match status" value="1"/>
</dbReference>
<dbReference type="Pfam" id="PF21467">
    <property type="entry name" value="BetaGal_gal-bd"/>
    <property type="match status" value="1"/>
</dbReference>
<evidence type="ECO:0000259" key="7">
    <source>
        <dbReference type="Pfam" id="PF01301"/>
    </source>
</evidence>
<reference evidence="10" key="1">
    <citation type="submission" date="2020-04" db="EMBL/GenBank/DDBJ databases">
        <authorList>
            <person name="Neveu A P."/>
        </authorList>
    </citation>
    <scope>NUCLEOTIDE SEQUENCE</scope>
    <source>
        <tissue evidence="10">Whole embryo</tissue>
    </source>
</reference>
<evidence type="ECO:0000259" key="9">
    <source>
        <dbReference type="Pfam" id="PF21467"/>
    </source>
</evidence>
<organism evidence="10">
    <name type="scientific">Phallusia mammillata</name>
    <dbReference type="NCBI Taxonomy" id="59560"/>
    <lineage>
        <taxon>Eukaryota</taxon>
        <taxon>Metazoa</taxon>
        <taxon>Chordata</taxon>
        <taxon>Tunicata</taxon>
        <taxon>Ascidiacea</taxon>
        <taxon>Phlebobranchia</taxon>
        <taxon>Ascidiidae</taxon>
        <taxon>Phallusia</taxon>
    </lineage>
</organism>
<feature type="domain" description="Glycoside hydrolase 35 catalytic" evidence="7">
    <location>
        <begin position="67"/>
        <end position="378"/>
    </location>
</feature>
<sequence>MRRMLGVKRNQKYILIFCIAAILIWMTFVWHSQISGYSDERSSGHAGNRKLSVPFGKRGLKAEGKTFRLDGQAITLISGAVHYFRIPEEYWEDRLLKMKACGLNTIETYVPWNLHEPTPNNFDFSGNLNLVKFLKLAQKLDFLVLLRPGPYICSEWEFGGLPSWLLRDPQMKVRTLYSPFFEAVIGYFEKLIPLVAPLQYSKGGPIVAFQIDNEYGSYFNDKNYLPGIKSAMVKYGVRELFFTSDNGDGARKQTLPGVLKTINFKTVKSHFNDLLTIQPNAPLMVMEFWTGWFDWWGAEHHTMSLQEYGETLNEIFSYEASVNFYMFHGGTNFGFMNGAFQDDTGYHADITSYDYDAIIAENGDLTLKYHKTKEIIEQYFPEMKKADVMLPSPILRKAYDSVATDQCLPIWNTLEFIQELTMDFPQCMEMLDINDGAGQSYGYTLYRTEIAGVKNDNFQVGGLENVHDRGTFFVDQVKKAFVASGKGASNVIGLPAPGSEKSFQLDVLVENGGRINWEHFDDQRKGLTGKLTVDGSDVKGWKVYAFEMKQKFIEQIAVANWATCTKGKELKSPHFFMYTLEIDNAPSDTYVDMSEWGKGVVFVNGMNLGRYWAIGPQQALYLPAPWLVKGKNQIIVFEEMKPAHMLKFSSNPKLTTN</sequence>
<keyword evidence="3" id="KW-0326">Glycosidase</keyword>
<feature type="active site" description="Nucleophile" evidence="4">
    <location>
        <position position="287"/>
    </location>
</feature>
<dbReference type="FunFam" id="3.20.20.80:FF:000036">
    <property type="entry name" value="Beta-galactosidase"/>
    <property type="match status" value="1"/>
</dbReference>
<dbReference type="Gene3D" id="3.20.20.80">
    <property type="entry name" value="Glycosidases"/>
    <property type="match status" value="1"/>
</dbReference>
<gene>
    <name evidence="10" type="primary">Glb1l2</name>
</gene>